<evidence type="ECO:0000313" key="7">
    <source>
        <dbReference type="Proteomes" id="UP000267081"/>
    </source>
</evidence>
<keyword evidence="3 6" id="KW-0378">Hydrolase</keyword>
<evidence type="ECO:0000256" key="2">
    <source>
        <dbReference type="ARBA" id="ARBA00022797"/>
    </source>
</evidence>
<dbReference type="Proteomes" id="UP000267081">
    <property type="component" value="Unassembled WGS sequence"/>
</dbReference>
<reference evidence="6 7" key="1">
    <citation type="submission" date="2018-12" db="EMBL/GenBank/DDBJ databases">
        <title>Amycolatopsis eburnea sp. nov. actinomycete associate with arbuscular mycorrhiza fungal spore.</title>
        <authorList>
            <person name="Lumyong S."/>
            <person name="Chaiya L."/>
        </authorList>
    </citation>
    <scope>NUCLEOTIDE SEQUENCE [LARGE SCALE GENOMIC DNA]</scope>
    <source>
        <strain evidence="6 7">GLM-1</strain>
    </source>
</reference>
<dbReference type="PANTHER" id="PTHR21661">
    <property type="entry name" value="EPOXIDE HYDROLASE 1-RELATED"/>
    <property type="match status" value="1"/>
</dbReference>
<evidence type="ECO:0000256" key="1">
    <source>
        <dbReference type="ARBA" id="ARBA00010088"/>
    </source>
</evidence>
<dbReference type="GO" id="GO:0004301">
    <property type="term" value="F:epoxide hydrolase activity"/>
    <property type="evidence" value="ECO:0007669"/>
    <property type="project" value="TreeGrafter"/>
</dbReference>
<comment type="caution">
    <text evidence="6">The sequence shown here is derived from an EMBL/GenBank/DDBJ whole genome shotgun (WGS) entry which is preliminary data.</text>
</comment>
<sequence length="411" mass="45794">MTASTTAPSDLVRPFRVALPEAEIADLKQRLARTRWPDPETVPDWSQGVRLENAQSLVAYWERDYDWRRFEAELNRFPQFLTTIDGLDIHFVHVRSGNPGALPLLLTHGWPGSIAEFLKLIGPLTDPVAFGGDVRDSFDVVIPSLPGFGFSGKPAETGWTVSRIATAWVELMRRLGYREWVAQGGDWGSVVTTALAAQRPEGLLGVHLNTPYAFPARIPDTLSADEQYAVDGLARYAGELGGSNHLQGTKPETVGFALADSPAGQAAWIYEKFQSKTDNRGLAEDALSTDDMLDVISLYWFTNSAASSARIYWENRSATMAGPELTLPVAVTVFPRDVPRLPRSWIEDTYRTLIHYGEADRGGHFAALEQPEILISEIRTGLRSLRRWKAVPAAWPTAGRRRRPRGSRRRW</sequence>
<feature type="active site" description="Proton acceptor" evidence="4">
    <location>
        <position position="364"/>
    </location>
</feature>
<name>A0A3R9DRL3_9PSEU</name>
<keyword evidence="2" id="KW-0058">Aromatic hydrocarbons catabolism</keyword>
<dbReference type="InterPro" id="IPR016292">
    <property type="entry name" value="Epoxide_hydrolase"/>
</dbReference>
<dbReference type="EMBL" id="RSEC01000060">
    <property type="protein sequence ID" value="RSD10344.1"/>
    <property type="molecule type" value="Genomic_DNA"/>
</dbReference>
<dbReference type="Gene3D" id="3.40.50.1820">
    <property type="entry name" value="alpha/beta hydrolase"/>
    <property type="match status" value="1"/>
</dbReference>
<dbReference type="RefSeq" id="WP_125314500.1">
    <property type="nucleotide sequence ID" value="NZ_RSEC01000060.1"/>
</dbReference>
<dbReference type="Pfam" id="PF06441">
    <property type="entry name" value="EHN"/>
    <property type="match status" value="1"/>
</dbReference>
<dbReference type="SUPFAM" id="SSF53474">
    <property type="entry name" value="alpha/beta-Hydrolases"/>
    <property type="match status" value="1"/>
</dbReference>
<organism evidence="6 7">
    <name type="scientific">Amycolatopsis eburnea</name>
    <dbReference type="NCBI Taxonomy" id="2267691"/>
    <lineage>
        <taxon>Bacteria</taxon>
        <taxon>Bacillati</taxon>
        <taxon>Actinomycetota</taxon>
        <taxon>Actinomycetes</taxon>
        <taxon>Pseudonocardiales</taxon>
        <taxon>Pseudonocardiaceae</taxon>
        <taxon>Amycolatopsis</taxon>
    </lineage>
</organism>
<evidence type="ECO:0000256" key="3">
    <source>
        <dbReference type="ARBA" id="ARBA00022801"/>
    </source>
</evidence>
<protein>
    <submittedName>
        <fullName evidence="6">Epoxide hydrolase</fullName>
    </submittedName>
</protein>
<dbReference type="InterPro" id="IPR000639">
    <property type="entry name" value="Epox_hydrolase-like"/>
</dbReference>
<feature type="active site" description="Nucleophile" evidence="4">
    <location>
        <position position="186"/>
    </location>
</feature>
<dbReference type="PRINTS" id="PR00412">
    <property type="entry name" value="EPOXHYDRLASE"/>
</dbReference>
<gene>
    <name evidence="6" type="ORF">EIY87_36335</name>
</gene>
<evidence type="ECO:0000313" key="6">
    <source>
        <dbReference type="EMBL" id="RSD10344.1"/>
    </source>
</evidence>
<evidence type="ECO:0000259" key="5">
    <source>
        <dbReference type="Pfam" id="PF06441"/>
    </source>
</evidence>
<dbReference type="InterPro" id="IPR010497">
    <property type="entry name" value="Epoxide_hydro_N"/>
</dbReference>
<accession>A0A3R9DRL3</accession>
<feature type="active site" description="Proton donor" evidence="4">
    <location>
        <position position="312"/>
    </location>
</feature>
<proteinExistence type="inferred from homology"/>
<dbReference type="PIRSF" id="PIRSF001112">
    <property type="entry name" value="Epoxide_hydrolase"/>
    <property type="match status" value="1"/>
</dbReference>
<evidence type="ECO:0000256" key="4">
    <source>
        <dbReference type="PIRSR" id="PIRSR001112-1"/>
    </source>
</evidence>
<comment type="similarity">
    <text evidence="1">Belongs to the peptidase S33 family.</text>
</comment>
<dbReference type="PANTHER" id="PTHR21661:SF35">
    <property type="entry name" value="EPOXIDE HYDROLASE"/>
    <property type="match status" value="1"/>
</dbReference>
<dbReference type="GO" id="GO:0097176">
    <property type="term" value="P:epoxide metabolic process"/>
    <property type="evidence" value="ECO:0007669"/>
    <property type="project" value="TreeGrafter"/>
</dbReference>
<dbReference type="AlphaFoldDB" id="A0A3R9DRL3"/>
<feature type="domain" description="Epoxide hydrolase N-terminal" evidence="5">
    <location>
        <begin position="12"/>
        <end position="117"/>
    </location>
</feature>
<keyword evidence="7" id="KW-1185">Reference proteome</keyword>
<dbReference type="OrthoDB" id="27092at2"/>
<dbReference type="InterPro" id="IPR029058">
    <property type="entry name" value="AB_hydrolase_fold"/>
</dbReference>